<dbReference type="EMBL" id="CM042018">
    <property type="protein sequence ID" value="KAI3830117.1"/>
    <property type="molecule type" value="Genomic_DNA"/>
</dbReference>
<reference evidence="1 2" key="2">
    <citation type="journal article" date="2022" name="Mol. Ecol. Resour.">
        <title>The genomes of chicory, endive, great burdock and yacon provide insights into Asteraceae paleo-polyploidization history and plant inulin production.</title>
        <authorList>
            <person name="Fan W."/>
            <person name="Wang S."/>
            <person name="Wang H."/>
            <person name="Wang A."/>
            <person name="Jiang F."/>
            <person name="Liu H."/>
            <person name="Zhao H."/>
            <person name="Xu D."/>
            <person name="Zhang Y."/>
        </authorList>
    </citation>
    <scope>NUCLEOTIDE SEQUENCE [LARGE SCALE GENOMIC DNA]</scope>
    <source>
        <strain evidence="2">cv. Yunnan</strain>
        <tissue evidence="1">Leaves</tissue>
    </source>
</reference>
<protein>
    <submittedName>
        <fullName evidence="1">Uncharacterized protein</fullName>
    </submittedName>
</protein>
<organism evidence="1 2">
    <name type="scientific">Smallanthus sonchifolius</name>
    <dbReference type="NCBI Taxonomy" id="185202"/>
    <lineage>
        <taxon>Eukaryota</taxon>
        <taxon>Viridiplantae</taxon>
        <taxon>Streptophyta</taxon>
        <taxon>Embryophyta</taxon>
        <taxon>Tracheophyta</taxon>
        <taxon>Spermatophyta</taxon>
        <taxon>Magnoliopsida</taxon>
        <taxon>eudicotyledons</taxon>
        <taxon>Gunneridae</taxon>
        <taxon>Pentapetalae</taxon>
        <taxon>asterids</taxon>
        <taxon>campanulids</taxon>
        <taxon>Asterales</taxon>
        <taxon>Asteraceae</taxon>
        <taxon>Asteroideae</taxon>
        <taxon>Heliantheae alliance</taxon>
        <taxon>Millerieae</taxon>
        <taxon>Smallanthus</taxon>
    </lineage>
</organism>
<name>A0ACB9KCY2_9ASTR</name>
<reference evidence="2" key="1">
    <citation type="journal article" date="2022" name="Mol. Ecol. Resour.">
        <title>The genomes of chicory, endive, great burdock and yacon provide insights into Asteraceae palaeo-polyploidization history and plant inulin production.</title>
        <authorList>
            <person name="Fan W."/>
            <person name="Wang S."/>
            <person name="Wang H."/>
            <person name="Wang A."/>
            <person name="Jiang F."/>
            <person name="Liu H."/>
            <person name="Zhao H."/>
            <person name="Xu D."/>
            <person name="Zhang Y."/>
        </authorList>
    </citation>
    <scope>NUCLEOTIDE SEQUENCE [LARGE SCALE GENOMIC DNA]</scope>
    <source>
        <strain evidence="2">cv. Yunnan</strain>
    </source>
</reference>
<keyword evidence="2" id="KW-1185">Reference proteome</keyword>
<evidence type="ECO:0000313" key="2">
    <source>
        <dbReference type="Proteomes" id="UP001056120"/>
    </source>
</evidence>
<dbReference type="Proteomes" id="UP001056120">
    <property type="component" value="Linkage Group LG01"/>
</dbReference>
<accession>A0ACB9KCY2</accession>
<comment type="caution">
    <text evidence="1">The sequence shown here is derived from an EMBL/GenBank/DDBJ whole genome shotgun (WGS) entry which is preliminary data.</text>
</comment>
<sequence>MLVDPNAPMYYKGLYHFFCQYNPKGAVWGNIVWAHSVSTDMINWISLKPAIVPSKWFDKYGCWSGSATILPGDKPVILYTGVIKEKPEPGYQVQNYAIPANYSDPYLQDWIKPDNNPILKPNLENISSFRDPSTAWYNNGHWKMLIGSRHYDRGIAYLYRSKDFVRWTRARHPFHEKLGTGMWECPDFYPLSSEGRRDGLDTSTLGSGAKYVFKVSLDETRNECYTIGEYDVVEDRYHPDNTSGWTAGLRYDYGNFYASKTFFDPIKKRRILWGWANESSTRDEDVAKGWAGIQLIPRMVWLDPNGKQLLQWPIQELEILRGQNKNLENVKLNKGYIMEIKGITASQADVDVVFTFSSLSKAEAYNRKWDNFPTEDLCGIKGASVQGGLGPFGILALASQNLEEYTPVFFRVFKTRDKNYKVLMCSDATPSSINTNEYKPSFGGFVDVDLANKKLSLRSLIDHSVVESFGEGGKTVITSRVYPELAVFGDAHLHLSWCFALFHGQSNLMLVLNVFQGGVMAFHKVSKHLQHINAYQILEDHKTAYHFQPKQHWINAPMYYKGLYHLFYQYNPKGSVWGNIVWAHSVSEDLINWTPLDPAIEPTKPFDKFGCWSGSATILPDDKPVILYTGVIKEKPEPGYQVQNYAIPENYSDPYLTKWIKPDNNPIIKPTKENVSAFRDPTTAWKINGQWEMTISSKVDMLGISYLYRSKDFVKWTLVDHPLHQKANAGMWECPDFYPVSTKGEKGLETTVIDGDIKHVFKVSLDITRYDYYTIGKYDTEQDKYIPDEGMIDSWAGLRYDWGNFYASKSFFDPAKNRRIIWGWANESSTEDENVKKGWAGIQLIPRTVWLDSSGKQLLQWPVAELETLREKKVELINKELKKGDKVEVAGITASQADVDVVFEFPGLEKAEAYDTKWDNAFPPESLAKNICQAMGTTKEGGLGPFGLLTLTSKYFEEYTPVFFRVFKTPDTKLKVLMCSDAMPSTLNHHECRPSFGGFVDVDLADNKISLRSLIDRSVVESFAARGKTVITSRVYPTLAVGDETHLYVFNNGSETVTIERLDAWSMKKPKMN</sequence>
<evidence type="ECO:0000313" key="1">
    <source>
        <dbReference type="EMBL" id="KAI3830117.1"/>
    </source>
</evidence>
<gene>
    <name evidence="1" type="ORF">L1987_04251</name>
</gene>
<proteinExistence type="predicted"/>